<dbReference type="PROSITE" id="PS50294">
    <property type="entry name" value="WD_REPEATS_REGION"/>
    <property type="match status" value="3"/>
</dbReference>
<dbReference type="PANTHER" id="PTHR19879">
    <property type="entry name" value="TRANSCRIPTION INITIATION FACTOR TFIID"/>
    <property type="match status" value="1"/>
</dbReference>
<protein>
    <recommendedName>
        <fullName evidence="6">WD40 repeat-like protein</fullName>
    </recommendedName>
</protein>
<keyword evidence="5" id="KW-1185">Reference proteome</keyword>
<dbReference type="Proteomes" id="UP000053647">
    <property type="component" value="Unassembled WGS sequence"/>
</dbReference>
<evidence type="ECO:0000313" key="4">
    <source>
        <dbReference type="EMBL" id="KIJ07094.1"/>
    </source>
</evidence>
<gene>
    <name evidence="4" type="ORF">PAXINDRAFT_50108</name>
</gene>
<dbReference type="AlphaFoldDB" id="A0A0C9SN07"/>
<dbReference type="EMBL" id="KN820021">
    <property type="protein sequence ID" value="KIJ07094.1"/>
    <property type="molecule type" value="Genomic_DNA"/>
</dbReference>
<dbReference type="HOGENOM" id="CLU_000288_57_33_1"/>
<dbReference type="Gene3D" id="2.130.10.10">
    <property type="entry name" value="YVTN repeat-like/Quinoprotein amine dehydrogenase"/>
    <property type="match status" value="2"/>
</dbReference>
<dbReference type="InterPro" id="IPR019775">
    <property type="entry name" value="WD40_repeat_CS"/>
</dbReference>
<dbReference type="PROSITE" id="PS00678">
    <property type="entry name" value="WD_REPEATS_1"/>
    <property type="match status" value="1"/>
</dbReference>
<accession>A0A0C9SN07</accession>
<dbReference type="SMART" id="SM00320">
    <property type="entry name" value="WD40"/>
    <property type="match status" value="4"/>
</dbReference>
<keyword evidence="2" id="KW-0677">Repeat</keyword>
<evidence type="ECO:0000256" key="1">
    <source>
        <dbReference type="ARBA" id="ARBA00022574"/>
    </source>
</evidence>
<reference evidence="4 5" key="1">
    <citation type="submission" date="2014-06" db="EMBL/GenBank/DDBJ databases">
        <authorList>
            <consortium name="DOE Joint Genome Institute"/>
            <person name="Kuo A."/>
            <person name="Kohler A."/>
            <person name="Nagy L.G."/>
            <person name="Floudas D."/>
            <person name="Copeland A."/>
            <person name="Barry K.W."/>
            <person name="Cichocki N."/>
            <person name="Veneault-Fourrey C."/>
            <person name="LaButti K."/>
            <person name="Lindquist E.A."/>
            <person name="Lipzen A."/>
            <person name="Lundell T."/>
            <person name="Morin E."/>
            <person name="Murat C."/>
            <person name="Sun H."/>
            <person name="Tunlid A."/>
            <person name="Henrissat B."/>
            <person name="Grigoriev I.V."/>
            <person name="Hibbett D.S."/>
            <person name="Martin F."/>
            <person name="Nordberg H.P."/>
            <person name="Cantor M.N."/>
            <person name="Hua S.X."/>
        </authorList>
    </citation>
    <scope>NUCLEOTIDE SEQUENCE [LARGE SCALE GENOMIC DNA]</scope>
    <source>
        <strain evidence="4 5">ATCC 200175</strain>
    </source>
</reference>
<organism evidence="4 5">
    <name type="scientific">Paxillus involutus ATCC 200175</name>
    <dbReference type="NCBI Taxonomy" id="664439"/>
    <lineage>
        <taxon>Eukaryota</taxon>
        <taxon>Fungi</taxon>
        <taxon>Dikarya</taxon>
        <taxon>Basidiomycota</taxon>
        <taxon>Agaricomycotina</taxon>
        <taxon>Agaricomycetes</taxon>
        <taxon>Agaricomycetidae</taxon>
        <taxon>Boletales</taxon>
        <taxon>Paxilineae</taxon>
        <taxon>Paxillaceae</taxon>
        <taxon>Paxillus</taxon>
    </lineage>
</organism>
<dbReference type="InterPro" id="IPR015943">
    <property type="entry name" value="WD40/YVTN_repeat-like_dom_sf"/>
</dbReference>
<evidence type="ECO:0000256" key="3">
    <source>
        <dbReference type="PROSITE-ProRule" id="PRU00221"/>
    </source>
</evidence>
<sequence>VPPLVLLGHRDSIWSVACLPDGERVISGSEDGSVRAWRAQDGRGVVEWEGHSSSVWTLGFSVDSARLVSGSRDGSVVVWSTTTGKRLVGPLTGHTGWVFCASFSPQGDEIASCDSRDVRIWNSHSPNRAVEDPHINIIRSITVSPNGKFIASGSPDHTVRLWDTTTRQQIGPVLQHDDAVHSVAISP</sequence>
<evidence type="ECO:0000313" key="5">
    <source>
        <dbReference type="Proteomes" id="UP000053647"/>
    </source>
</evidence>
<feature type="non-terminal residue" evidence="4">
    <location>
        <position position="1"/>
    </location>
</feature>
<feature type="repeat" description="WD" evidence="3">
    <location>
        <begin position="6"/>
        <end position="47"/>
    </location>
</feature>
<feature type="repeat" description="WD" evidence="3">
    <location>
        <begin position="48"/>
        <end position="89"/>
    </location>
</feature>
<dbReference type="PRINTS" id="PR00320">
    <property type="entry name" value="GPROTEINBRPT"/>
</dbReference>
<reference evidence="5" key="2">
    <citation type="submission" date="2015-01" db="EMBL/GenBank/DDBJ databases">
        <title>Evolutionary Origins and Diversification of the Mycorrhizal Mutualists.</title>
        <authorList>
            <consortium name="DOE Joint Genome Institute"/>
            <consortium name="Mycorrhizal Genomics Consortium"/>
            <person name="Kohler A."/>
            <person name="Kuo A."/>
            <person name="Nagy L.G."/>
            <person name="Floudas D."/>
            <person name="Copeland A."/>
            <person name="Barry K.W."/>
            <person name="Cichocki N."/>
            <person name="Veneault-Fourrey C."/>
            <person name="LaButti K."/>
            <person name="Lindquist E.A."/>
            <person name="Lipzen A."/>
            <person name="Lundell T."/>
            <person name="Morin E."/>
            <person name="Murat C."/>
            <person name="Riley R."/>
            <person name="Ohm R."/>
            <person name="Sun H."/>
            <person name="Tunlid A."/>
            <person name="Henrissat B."/>
            <person name="Grigoriev I.V."/>
            <person name="Hibbett D.S."/>
            <person name="Martin F."/>
        </authorList>
    </citation>
    <scope>NUCLEOTIDE SEQUENCE [LARGE SCALE GENOMIC DNA]</scope>
    <source>
        <strain evidence="5">ATCC 200175</strain>
    </source>
</reference>
<dbReference type="PROSITE" id="PS50082">
    <property type="entry name" value="WD_REPEATS_2"/>
    <property type="match status" value="3"/>
</dbReference>
<evidence type="ECO:0008006" key="6">
    <source>
        <dbReference type="Google" id="ProtNLM"/>
    </source>
</evidence>
<dbReference type="Pfam" id="PF00400">
    <property type="entry name" value="WD40"/>
    <property type="match status" value="4"/>
</dbReference>
<dbReference type="PANTHER" id="PTHR19879:SF9">
    <property type="entry name" value="TRANSCRIPTION INITIATION FACTOR TFIID SUBUNIT 5"/>
    <property type="match status" value="1"/>
</dbReference>
<dbReference type="OrthoDB" id="2682234at2759"/>
<evidence type="ECO:0000256" key="2">
    <source>
        <dbReference type="ARBA" id="ARBA00022737"/>
    </source>
</evidence>
<feature type="repeat" description="WD" evidence="3">
    <location>
        <begin position="131"/>
        <end position="172"/>
    </location>
</feature>
<dbReference type="InterPro" id="IPR001680">
    <property type="entry name" value="WD40_rpt"/>
</dbReference>
<keyword evidence="1 3" id="KW-0853">WD repeat</keyword>
<dbReference type="SUPFAM" id="SSF50978">
    <property type="entry name" value="WD40 repeat-like"/>
    <property type="match status" value="1"/>
</dbReference>
<dbReference type="InterPro" id="IPR036322">
    <property type="entry name" value="WD40_repeat_dom_sf"/>
</dbReference>
<name>A0A0C9SN07_PAXIN</name>
<proteinExistence type="predicted"/>
<feature type="non-terminal residue" evidence="4">
    <location>
        <position position="187"/>
    </location>
</feature>
<dbReference type="InterPro" id="IPR020472">
    <property type="entry name" value="WD40_PAC1"/>
</dbReference>